<dbReference type="InterPro" id="IPR032394">
    <property type="entry name" value="Anoct_dimer"/>
</dbReference>
<keyword evidence="4" id="KW-1185">Reference proteome</keyword>
<dbReference type="GO" id="GO:0005886">
    <property type="term" value="C:plasma membrane"/>
    <property type="evidence" value="ECO:0007669"/>
    <property type="project" value="TreeGrafter"/>
</dbReference>
<dbReference type="GeneTree" id="ENSGT00940000157182"/>
<evidence type="ECO:0000259" key="2">
    <source>
        <dbReference type="Pfam" id="PF16178"/>
    </source>
</evidence>
<evidence type="ECO:0000256" key="1">
    <source>
        <dbReference type="SAM" id="MobiDB-lite"/>
    </source>
</evidence>
<name>A0A3B3CCM3_ORYME</name>
<evidence type="ECO:0000313" key="3">
    <source>
        <dbReference type="Ensembl" id="ENSOMEP00000015359.1"/>
    </source>
</evidence>
<reference evidence="3" key="2">
    <citation type="submission" date="2025-09" db="UniProtKB">
        <authorList>
            <consortium name="Ensembl"/>
        </authorList>
    </citation>
    <scope>IDENTIFICATION</scope>
</reference>
<dbReference type="PANTHER" id="PTHR12308:SF13">
    <property type="entry name" value="ANOCTAMIN-1"/>
    <property type="match status" value="1"/>
</dbReference>
<feature type="domain" description="Anoctamin dimerisation" evidence="2">
    <location>
        <begin position="28"/>
        <end position="186"/>
    </location>
</feature>
<evidence type="ECO:0000313" key="4">
    <source>
        <dbReference type="Proteomes" id="UP000261560"/>
    </source>
</evidence>
<dbReference type="InterPro" id="IPR007632">
    <property type="entry name" value="Anoctamin"/>
</dbReference>
<reference evidence="3" key="1">
    <citation type="submission" date="2025-08" db="UniProtKB">
        <authorList>
            <consortium name="Ensembl"/>
        </authorList>
    </citation>
    <scope>IDENTIFICATION</scope>
</reference>
<dbReference type="Proteomes" id="UP000261560">
    <property type="component" value="Unplaced"/>
</dbReference>
<accession>A0A3B3CCM3</accession>
<sequence length="201" mass="22565">MTVIPPLLPQLLKALTPEENTRCQRGLFFQDGQRRVDYILTYPVKKPGGGHSPSSEPSAGADVETGCPAETLNTQEDDKAFKREEFEEKLRGMGLELEKDEEGKIPGLGFVKIHAPWSVLCREAELMKLKMPSKKVYEVKQLSGVVKKISSLVNKVLEPLHPHVEEHQKKNIKHLSLTFSREKQHLSPCSNANMRPAAAFK</sequence>
<dbReference type="Pfam" id="PF16178">
    <property type="entry name" value="Anoct_dimer"/>
    <property type="match status" value="1"/>
</dbReference>
<dbReference type="AlphaFoldDB" id="A0A3B3CCM3"/>
<proteinExistence type="predicted"/>
<protein>
    <recommendedName>
        <fullName evidence="2">Anoctamin dimerisation domain-containing protein</fullName>
    </recommendedName>
</protein>
<organism evidence="3 4">
    <name type="scientific">Oryzias melastigma</name>
    <name type="common">Marine medaka</name>
    <dbReference type="NCBI Taxonomy" id="30732"/>
    <lineage>
        <taxon>Eukaryota</taxon>
        <taxon>Metazoa</taxon>
        <taxon>Chordata</taxon>
        <taxon>Craniata</taxon>
        <taxon>Vertebrata</taxon>
        <taxon>Euteleostomi</taxon>
        <taxon>Actinopterygii</taxon>
        <taxon>Neopterygii</taxon>
        <taxon>Teleostei</taxon>
        <taxon>Neoteleostei</taxon>
        <taxon>Acanthomorphata</taxon>
        <taxon>Ovalentaria</taxon>
        <taxon>Atherinomorphae</taxon>
        <taxon>Beloniformes</taxon>
        <taxon>Adrianichthyidae</taxon>
        <taxon>Oryziinae</taxon>
        <taxon>Oryzias</taxon>
    </lineage>
</organism>
<dbReference type="GO" id="GO:0046983">
    <property type="term" value="F:protein dimerization activity"/>
    <property type="evidence" value="ECO:0007669"/>
    <property type="project" value="InterPro"/>
</dbReference>
<dbReference type="Ensembl" id="ENSOMET00000023509.1">
    <property type="protein sequence ID" value="ENSOMEP00000015359.1"/>
    <property type="gene ID" value="ENSOMEG00000016968.1"/>
</dbReference>
<dbReference type="OMA" id="YVLTYQI"/>
<dbReference type="GO" id="GO:0005229">
    <property type="term" value="F:intracellularly calcium-gated chloride channel activity"/>
    <property type="evidence" value="ECO:0007669"/>
    <property type="project" value="TreeGrafter"/>
</dbReference>
<feature type="compositionally biased region" description="Low complexity" evidence="1">
    <location>
        <begin position="52"/>
        <end position="61"/>
    </location>
</feature>
<dbReference type="PANTHER" id="PTHR12308">
    <property type="entry name" value="ANOCTAMIN"/>
    <property type="match status" value="1"/>
</dbReference>
<feature type="region of interest" description="Disordered" evidence="1">
    <location>
        <begin position="44"/>
        <end position="66"/>
    </location>
</feature>